<accession>A0A131YSS9</accession>
<dbReference type="Gene3D" id="3.10.50.10">
    <property type="match status" value="1"/>
</dbReference>
<dbReference type="InterPro" id="IPR029070">
    <property type="entry name" value="Chitinase_insertion_sf"/>
</dbReference>
<dbReference type="InterPro" id="IPR050314">
    <property type="entry name" value="Glycosyl_Hydrlase_18"/>
</dbReference>
<dbReference type="SMART" id="SM00636">
    <property type="entry name" value="Glyco_18"/>
    <property type="match status" value="1"/>
</dbReference>
<dbReference type="PANTHER" id="PTHR11177:SF317">
    <property type="entry name" value="CHITINASE 12-RELATED"/>
    <property type="match status" value="1"/>
</dbReference>
<dbReference type="InterPro" id="IPR017853">
    <property type="entry name" value="GH"/>
</dbReference>
<keyword evidence="1" id="KW-1133">Transmembrane helix</keyword>
<dbReference type="GO" id="GO:0006032">
    <property type="term" value="P:chitin catabolic process"/>
    <property type="evidence" value="ECO:0007669"/>
    <property type="project" value="TreeGrafter"/>
</dbReference>
<reference evidence="3" key="1">
    <citation type="journal article" date="2016" name="Ticks Tick Borne Dis.">
        <title>De novo assembly and annotation of the salivary gland transcriptome of Rhipicephalus appendiculatus male and female ticks during blood feeding.</title>
        <authorList>
            <person name="de Castro M.H."/>
            <person name="de Klerk D."/>
            <person name="Pienaar R."/>
            <person name="Latif A.A."/>
            <person name="Rees D.J."/>
            <person name="Mans B.J."/>
        </authorList>
    </citation>
    <scope>NUCLEOTIDE SEQUENCE</scope>
    <source>
        <tissue evidence="3">Salivary glands</tissue>
    </source>
</reference>
<keyword evidence="1" id="KW-0812">Transmembrane</keyword>
<dbReference type="PROSITE" id="PS51910">
    <property type="entry name" value="GH18_2"/>
    <property type="match status" value="1"/>
</dbReference>
<keyword evidence="1" id="KW-0472">Membrane</keyword>
<dbReference type="PANTHER" id="PTHR11177">
    <property type="entry name" value="CHITINASE"/>
    <property type="match status" value="1"/>
</dbReference>
<proteinExistence type="predicted"/>
<evidence type="ECO:0000256" key="1">
    <source>
        <dbReference type="SAM" id="Phobius"/>
    </source>
</evidence>
<sequence length="469" mass="52939">MSRRLEDEEWLLHQSLPRSLASQRRDPFIKTCITYSGAACVGFTLLLIGVFVCVIAYDVRKADGRAVAVFPVKVRSQRRAPVPILCHVNVARFYDNDVSYRTADLPGNYCSHLVLPLRGFFSGTNETPDATMAFGLVQSRLIELRNQVNTSFPHLKYLIAVGDENGGGSRLTFHETPNATAYMTFLVEMVRWVLHNRFHGIVLNRVFPIEKEYQRHMAIFLSHFKQVMHKHGLLFVVTASSHTGIFKSGTRPSRLSRFLDYVGVVTQGLHHPANATDRILIPLHHQRDRKGRSVEDFIENVISSGLPRSRVLLAISLSGFVCTMSRLPENKEVPRWIDTHAVRVVSYKEACQLVRQTDWALSYDKESEKPHAWRNNVWMGYEDEISVRKMASLVDKMFLGGVIIWDVGNDDYSGRCGPTNPLVRAIFTEVEGTPIDDNSTAIIPSFNLTDSDAVHSLNKTSGKAEKQAQ</sequence>
<dbReference type="GO" id="GO:0005576">
    <property type="term" value="C:extracellular region"/>
    <property type="evidence" value="ECO:0007669"/>
    <property type="project" value="TreeGrafter"/>
</dbReference>
<dbReference type="GO" id="GO:0005975">
    <property type="term" value="P:carbohydrate metabolic process"/>
    <property type="evidence" value="ECO:0007669"/>
    <property type="project" value="InterPro"/>
</dbReference>
<feature type="transmembrane region" description="Helical" evidence="1">
    <location>
        <begin position="32"/>
        <end position="57"/>
    </location>
</feature>
<evidence type="ECO:0000313" key="3">
    <source>
        <dbReference type="EMBL" id="JAP81648.1"/>
    </source>
</evidence>
<dbReference type="GO" id="GO:0004568">
    <property type="term" value="F:chitinase activity"/>
    <property type="evidence" value="ECO:0007669"/>
    <property type="project" value="TreeGrafter"/>
</dbReference>
<dbReference type="GO" id="GO:0008061">
    <property type="term" value="F:chitin binding"/>
    <property type="evidence" value="ECO:0007669"/>
    <property type="project" value="InterPro"/>
</dbReference>
<organism evidence="3">
    <name type="scientific">Rhipicephalus appendiculatus</name>
    <name type="common">Brown ear tick</name>
    <dbReference type="NCBI Taxonomy" id="34631"/>
    <lineage>
        <taxon>Eukaryota</taxon>
        <taxon>Metazoa</taxon>
        <taxon>Ecdysozoa</taxon>
        <taxon>Arthropoda</taxon>
        <taxon>Chelicerata</taxon>
        <taxon>Arachnida</taxon>
        <taxon>Acari</taxon>
        <taxon>Parasitiformes</taxon>
        <taxon>Ixodida</taxon>
        <taxon>Ixodoidea</taxon>
        <taxon>Ixodidae</taxon>
        <taxon>Rhipicephalinae</taxon>
        <taxon>Rhipicephalus</taxon>
        <taxon>Rhipicephalus</taxon>
    </lineage>
</organism>
<dbReference type="InterPro" id="IPR001223">
    <property type="entry name" value="Glyco_hydro18_cat"/>
</dbReference>
<feature type="domain" description="GH18" evidence="2">
    <location>
        <begin position="88"/>
        <end position="433"/>
    </location>
</feature>
<dbReference type="Gene3D" id="3.20.20.80">
    <property type="entry name" value="Glycosidases"/>
    <property type="match status" value="1"/>
</dbReference>
<protein>
    <submittedName>
        <fullName evidence="3">Chitinase</fullName>
    </submittedName>
</protein>
<name>A0A131YSS9_RHIAP</name>
<dbReference type="AlphaFoldDB" id="A0A131YSS9"/>
<evidence type="ECO:0000259" key="2">
    <source>
        <dbReference type="PROSITE" id="PS51910"/>
    </source>
</evidence>
<dbReference type="InterPro" id="IPR011583">
    <property type="entry name" value="Chitinase_II/V-like_cat"/>
</dbReference>
<dbReference type="EMBL" id="GEDV01006909">
    <property type="protein sequence ID" value="JAP81648.1"/>
    <property type="molecule type" value="Transcribed_RNA"/>
</dbReference>
<dbReference type="SUPFAM" id="SSF51445">
    <property type="entry name" value="(Trans)glycosidases"/>
    <property type="match status" value="1"/>
</dbReference>
<dbReference type="Pfam" id="PF00704">
    <property type="entry name" value="Glyco_hydro_18"/>
    <property type="match status" value="1"/>
</dbReference>